<dbReference type="Proteomes" id="UP001218362">
    <property type="component" value="Chromosome"/>
</dbReference>
<gene>
    <name evidence="2" type="ORF">P0Y56_08930</name>
</gene>
<dbReference type="KEGG" id="acob:P0Y56_08930"/>
<dbReference type="Gene3D" id="1.10.10.10">
    <property type="entry name" value="Winged helix-like DNA-binding domain superfamily/Winged helix DNA-binding domain"/>
    <property type="match status" value="1"/>
</dbReference>
<sequence>MARDSEADDRRYDAGGTTPDGQLLPFAKALGRELRMRSELDPLLDDARWMILLDIYLAMGEAREIPFMSAAHASRVAVSTAQRYIHEMIDAGLIEQHRSGADQRITHVSLTGAGIGLVQKMLSDAAALRARR</sequence>
<dbReference type="InterPro" id="IPR036390">
    <property type="entry name" value="WH_DNA-bd_sf"/>
</dbReference>
<evidence type="ECO:0000313" key="2">
    <source>
        <dbReference type="EMBL" id="WEK45161.1"/>
    </source>
</evidence>
<dbReference type="SUPFAM" id="SSF46785">
    <property type="entry name" value="Winged helix' DNA-binding domain"/>
    <property type="match status" value="1"/>
</dbReference>
<dbReference type="EMBL" id="CP119316">
    <property type="protein sequence ID" value="WEK45161.1"/>
    <property type="molecule type" value="Genomic_DNA"/>
</dbReference>
<evidence type="ECO:0000256" key="1">
    <source>
        <dbReference type="SAM" id="MobiDB-lite"/>
    </source>
</evidence>
<feature type="region of interest" description="Disordered" evidence="1">
    <location>
        <begin position="1"/>
        <end position="20"/>
    </location>
</feature>
<dbReference type="InterPro" id="IPR036388">
    <property type="entry name" value="WH-like_DNA-bd_sf"/>
</dbReference>
<reference evidence="2" key="1">
    <citation type="submission" date="2023-03" db="EMBL/GenBank/DDBJ databases">
        <title>Andean soil-derived lignocellulolytic bacterial consortium as a source of novel taxa and putative plastic-active enzymes.</title>
        <authorList>
            <person name="Diaz-Garcia L."/>
            <person name="Chuvochina M."/>
            <person name="Feuerriegel G."/>
            <person name="Bunk B."/>
            <person name="Sproer C."/>
            <person name="Streit W.R."/>
            <person name="Rodriguez L.M."/>
            <person name="Overmann J."/>
            <person name="Jimenez D.J."/>
        </authorList>
    </citation>
    <scope>NUCLEOTIDE SEQUENCE</scope>
    <source>
        <strain evidence="2">MAG 26</strain>
    </source>
</reference>
<organism evidence="2 3">
    <name type="scientific">Candidatus Andeanibacterium colombiense</name>
    <dbReference type="NCBI Taxonomy" id="3121345"/>
    <lineage>
        <taxon>Bacteria</taxon>
        <taxon>Pseudomonadati</taxon>
        <taxon>Pseudomonadota</taxon>
        <taxon>Alphaproteobacteria</taxon>
        <taxon>Sphingomonadales</taxon>
        <taxon>Sphingomonadaceae</taxon>
        <taxon>Candidatus Andeanibacterium</taxon>
    </lineage>
</organism>
<dbReference type="InterPro" id="IPR023187">
    <property type="entry name" value="Tscrpt_reg_MarR-type_CS"/>
</dbReference>
<dbReference type="PROSITE" id="PS01117">
    <property type="entry name" value="HTH_MARR_1"/>
    <property type="match status" value="1"/>
</dbReference>
<name>A0AAJ6BMP7_9SPHN</name>
<protein>
    <submittedName>
        <fullName evidence="2">MarR family winged helix-turn-helix transcriptional regulator</fullName>
    </submittedName>
</protein>
<proteinExistence type="predicted"/>
<accession>A0AAJ6BMP7</accession>
<feature type="compositionally biased region" description="Basic and acidic residues" evidence="1">
    <location>
        <begin position="1"/>
        <end position="13"/>
    </location>
</feature>
<evidence type="ECO:0000313" key="3">
    <source>
        <dbReference type="Proteomes" id="UP001218362"/>
    </source>
</evidence>
<dbReference type="AlphaFoldDB" id="A0AAJ6BMP7"/>